<protein>
    <submittedName>
        <fullName evidence="1">Uncharacterized protein</fullName>
    </submittedName>
</protein>
<name>A0A6G2BDC1_9ACTN</name>
<dbReference type="Proteomes" id="UP000473014">
    <property type="component" value="Unassembled WGS sequence"/>
</dbReference>
<evidence type="ECO:0000313" key="2">
    <source>
        <dbReference type="Proteomes" id="UP000473014"/>
    </source>
</evidence>
<sequence>MAGTVGSAGGSGGPERELLLLCDTDPTGAVTPFLRRYTVAGDGTATAADTALDGTTPYTPAGTVGVCETTDPCTRTVIERCGCDDADGDGTGEVPYTELWAIDPCDGQAPVLLGTYRDGDFTQPYTPVAPVECTASSQDPAPVLTGARRLTGDTVLDVAGLYPGLQSVTLTVVAGEGTATTSDGTVTVPAGATLTWSVTTDRDEALAAWSGGSTGAGSDVLLHYTYKGA</sequence>
<dbReference type="EMBL" id="WIXO01000001">
    <property type="protein sequence ID" value="MTE20281.1"/>
    <property type="molecule type" value="Genomic_DNA"/>
</dbReference>
<evidence type="ECO:0000313" key="1">
    <source>
        <dbReference type="EMBL" id="MTE20281.1"/>
    </source>
</evidence>
<accession>A0A6G2BDC1</accession>
<reference evidence="1 2" key="1">
    <citation type="submission" date="2019-11" db="EMBL/GenBank/DDBJ databases">
        <authorList>
            <person name="Yuan L."/>
        </authorList>
    </citation>
    <scope>NUCLEOTIDE SEQUENCE [LARGE SCALE GENOMIC DNA]</scope>
    <source>
        <strain evidence="1 2">TRM43335</strain>
    </source>
</reference>
<proteinExistence type="predicted"/>
<dbReference type="AlphaFoldDB" id="A0A6G2BDC1"/>
<comment type="caution">
    <text evidence="1">The sequence shown here is derived from an EMBL/GenBank/DDBJ whole genome shotgun (WGS) entry which is preliminary data.</text>
</comment>
<dbReference type="OrthoDB" id="4202722at2"/>
<keyword evidence="2" id="KW-1185">Reference proteome</keyword>
<gene>
    <name evidence="1" type="ORF">F0L17_14415</name>
</gene>
<organism evidence="1 2">
    <name type="scientific">Streptomyces taklimakanensis</name>
    <dbReference type="NCBI Taxonomy" id="2569853"/>
    <lineage>
        <taxon>Bacteria</taxon>
        <taxon>Bacillati</taxon>
        <taxon>Actinomycetota</taxon>
        <taxon>Actinomycetes</taxon>
        <taxon>Kitasatosporales</taxon>
        <taxon>Streptomycetaceae</taxon>
        <taxon>Streptomyces</taxon>
    </lineage>
</organism>
<dbReference type="RefSeq" id="WP_155071395.1">
    <property type="nucleotide sequence ID" value="NZ_WIXO01000001.1"/>
</dbReference>